<feature type="region of interest" description="Disordered" evidence="2">
    <location>
        <begin position="1"/>
        <end position="35"/>
    </location>
</feature>
<proteinExistence type="predicted"/>
<feature type="coiled-coil region" evidence="1">
    <location>
        <begin position="182"/>
        <end position="209"/>
    </location>
</feature>
<dbReference type="EMBL" id="KZ679264">
    <property type="protein sequence ID" value="PTB39535.1"/>
    <property type="molecule type" value="Genomic_DNA"/>
</dbReference>
<keyword evidence="4" id="KW-1185">Reference proteome</keyword>
<reference evidence="3 4" key="1">
    <citation type="submission" date="2016-07" db="EMBL/GenBank/DDBJ databases">
        <title>Multiple horizontal gene transfer events from other fungi enriched the ability of initially mycotrophic Trichoderma (Ascomycota) to feed on dead plant biomass.</title>
        <authorList>
            <consortium name="DOE Joint Genome Institute"/>
            <person name="Aerts A."/>
            <person name="Atanasova L."/>
            <person name="Chenthamara K."/>
            <person name="Zhang J."/>
            <person name="Grujic M."/>
            <person name="Henrissat B."/>
            <person name="Kuo A."/>
            <person name="Salamov A."/>
            <person name="Lipzen A."/>
            <person name="Labutti K."/>
            <person name="Barry K."/>
            <person name="Miao Y."/>
            <person name="Rahimi M.J."/>
            <person name="Shen Q."/>
            <person name="Grigoriev I.V."/>
            <person name="Kubicek C.P."/>
            <person name="Druzhinina I.S."/>
        </authorList>
    </citation>
    <scope>NUCLEOTIDE SEQUENCE [LARGE SCALE GENOMIC DNA]</scope>
    <source>
        <strain evidence="3 4">CBS 433.97</strain>
    </source>
</reference>
<evidence type="ECO:0000256" key="1">
    <source>
        <dbReference type="SAM" id="Coils"/>
    </source>
</evidence>
<feature type="compositionally biased region" description="Low complexity" evidence="2">
    <location>
        <begin position="1"/>
        <end position="17"/>
    </location>
</feature>
<evidence type="ECO:0000313" key="4">
    <source>
        <dbReference type="Proteomes" id="UP000240493"/>
    </source>
</evidence>
<feature type="coiled-coil region" evidence="1">
    <location>
        <begin position="84"/>
        <end position="114"/>
    </location>
</feature>
<keyword evidence="1" id="KW-0175">Coiled coil</keyword>
<evidence type="ECO:0000256" key="2">
    <source>
        <dbReference type="SAM" id="MobiDB-lite"/>
    </source>
</evidence>
<dbReference type="OrthoDB" id="5138316at2759"/>
<sequence>MSMLDSSPRSSSPTAGSTMTDMVPRRTWPDMPDLHRTPSVLYAETVAKTPAYAEDETNIPLSHYETVGVQKPRDVSLHGVDRLVQDLLATRTLLEEEKRKVIEKDAEIARMGEQISRILDKAYTQLLDKTNEHGPTSNTTETKARQLEPIKVLKPAPDEEISKLGRLLEFHKTNGERVSRQCQELQAINKELQVSLQATEKALEEQAALISSLGLKPNCRRS</sequence>
<organism evidence="3 4">
    <name type="scientific">Trichoderma asperellum (strain ATCC 204424 / CBS 433.97 / NBRC 101777)</name>
    <dbReference type="NCBI Taxonomy" id="1042311"/>
    <lineage>
        <taxon>Eukaryota</taxon>
        <taxon>Fungi</taxon>
        <taxon>Dikarya</taxon>
        <taxon>Ascomycota</taxon>
        <taxon>Pezizomycotina</taxon>
        <taxon>Sordariomycetes</taxon>
        <taxon>Hypocreomycetidae</taxon>
        <taxon>Hypocreales</taxon>
        <taxon>Hypocreaceae</taxon>
        <taxon>Trichoderma</taxon>
    </lineage>
</organism>
<accession>A0A2T3Z411</accession>
<protein>
    <submittedName>
        <fullName evidence="3">Uncharacterized protein</fullName>
    </submittedName>
</protein>
<dbReference type="Proteomes" id="UP000240493">
    <property type="component" value="Unassembled WGS sequence"/>
</dbReference>
<feature type="compositionally biased region" description="Basic and acidic residues" evidence="2">
    <location>
        <begin position="23"/>
        <end position="35"/>
    </location>
</feature>
<name>A0A2T3Z411_TRIA4</name>
<gene>
    <name evidence="3" type="ORF">M441DRAFT_59563</name>
</gene>
<dbReference type="AlphaFoldDB" id="A0A2T3Z411"/>
<evidence type="ECO:0000313" key="3">
    <source>
        <dbReference type="EMBL" id="PTB39535.1"/>
    </source>
</evidence>